<reference evidence="1 2" key="1">
    <citation type="submission" date="2021-07" db="EMBL/GenBank/DDBJ databases">
        <title>Prevalence and characterization of methicillin-resistant Macrococcus spp. in food producing animals and meat in Switzerland in 2019.</title>
        <authorList>
            <person name="Keller J.E."/>
            <person name="Schwendener S."/>
            <person name="Neuenschwander J."/>
            <person name="Overesch G."/>
            <person name="Perreten V."/>
        </authorList>
    </citation>
    <scope>NUCLEOTIDE SEQUENCE [LARGE SCALE GENOMIC DNA]</scope>
    <source>
        <strain evidence="1 2">19Msa0936</strain>
        <plasmid evidence="1 2">p19Msa0936-1</plasmid>
    </source>
</reference>
<keyword evidence="2" id="KW-1185">Reference proteome</keyword>
<gene>
    <name evidence="1" type="ORF">KYI11_12600</name>
</gene>
<sequence length="122" mass="14178">MTVLHTIIDEVTSKYEMTGRKAGVIEIQEGTDEVFDAVDEINKRSDLEIYLTFYDAIRLPQLIHYRILSDKQSIIERQKLAMQLEMIRTQLFNIDYATKLTSNGNTHLIEYEDGQHITLSIN</sequence>
<proteinExistence type="predicted"/>
<protein>
    <submittedName>
        <fullName evidence="1">Uncharacterized protein</fullName>
    </submittedName>
</protein>
<dbReference type="RefSeq" id="WP_219504186.1">
    <property type="nucleotide sequence ID" value="NZ_CP079982.1"/>
</dbReference>
<organism evidence="1 2">
    <name type="scientific">Macrococcoides bohemicum</name>
    <dbReference type="NCBI Taxonomy" id="1903056"/>
    <lineage>
        <taxon>Bacteria</taxon>
        <taxon>Bacillati</taxon>
        <taxon>Bacillota</taxon>
        <taxon>Bacilli</taxon>
        <taxon>Bacillales</taxon>
        <taxon>Staphylococcaceae</taxon>
        <taxon>Macrococcoides</taxon>
    </lineage>
</organism>
<dbReference type="Proteomes" id="UP000826802">
    <property type="component" value="Plasmid p19Msa0936-1"/>
</dbReference>
<dbReference type="AlphaFoldDB" id="A0AAJ4TXQ1"/>
<evidence type="ECO:0000313" key="2">
    <source>
        <dbReference type="Proteomes" id="UP000826802"/>
    </source>
</evidence>
<keyword evidence="1" id="KW-0614">Plasmid</keyword>
<name>A0AAJ4TXQ1_9STAP</name>
<dbReference type="EMBL" id="CP079982">
    <property type="protein sequence ID" value="QYA43645.1"/>
    <property type="molecule type" value="Genomic_DNA"/>
</dbReference>
<evidence type="ECO:0000313" key="1">
    <source>
        <dbReference type="EMBL" id="QYA43645.1"/>
    </source>
</evidence>
<geneLocation type="plasmid" evidence="1 2">
    <name>p19Msa0936-1</name>
</geneLocation>
<accession>A0AAJ4TXQ1</accession>